<dbReference type="AlphaFoldDB" id="A0A6P3X0A7"/>
<gene>
    <name evidence="2" type="primary">LOC106742895</name>
</gene>
<dbReference type="KEGG" id="dqu:106742895"/>
<evidence type="ECO:0000313" key="1">
    <source>
        <dbReference type="Proteomes" id="UP000515204"/>
    </source>
</evidence>
<organism evidence="1 2">
    <name type="scientific">Dinoponera quadriceps</name>
    <name type="common">South American ant</name>
    <dbReference type="NCBI Taxonomy" id="609295"/>
    <lineage>
        <taxon>Eukaryota</taxon>
        <taxon>Metazoa</taxon>
        <taxon>Ecdysozoa</taxon>
        <taxon>Arthropoda</taxon>
        <taxon>Hexapoda</taxon>
        <taxon>Insecta</taxon>
        <taxon>Pterygota</taxon>
        <taxon>Neoptera</taxon>
        <taxon>Endopterygota</taxon>
        <taxon>Hymenoptera</taxon>
        <taxon>Apocrita</taxon>
        <taxon>Aculeata</taxon>
        <taxon>Formicoidea</taxon>
        <taxon>Formicidae</taxon>
        <taxon>Ponerinae</taxon>
        <taxon>Ponerini</taxon>
        <taxon>Dinoponera</taxon>
    </lineage>
</organism>
<reference evidence="2" key="1">
    <citation type="submission" date="2025-08" db="UniProtKB">
        <authorList>
            <consortium name="RefSeq"/>
        </authorList>
    </citation>
    <scope>IDENTIFICATION</scope>
</reference>
<accession>A0A6P3X0A7</accession>
<name>A0A6P3X0A7_DINQU</name>
<keyword evidence="1" id="KW-1185">Reference proteome</keyword>
<dbReference type="GeneID" id="106742895"/>
<dbReference type="OrthoDB" id="8186615at2759"/>
<dbReference type="Proteomes" id="UP000515204">
    <property type="component" value="Unplaced"/>
</dbReference>
<protein>
    <submittedName>
        <fullName evidence="2">Uncharacterized protein LOC106742895</fullName>
    </submittedName>
</protein>
<evidence type="ECO:0000313" key="2">
    <source>
        <dbReference type="RefSeq" id="XP_014471738.1"/>
    </source>
</evidence>
<sequence length="194" mass="23464">MSNEETNETIEDDLILEDLHKFPFSKKEEQMKLLKILFKYGYPLETFPNMMSAEKFEEDIKITLEKLHIIFKEMPSLVHWLQSKLFENTESVPMALLFIEWYEQHPLHKNNHAECNYREIYHFLYKLTMNQVPAPISQKSAEVLYTLITEVLHEAWLDKQQDLVKYCIEIFKYSRTLNRRVYRGKRRISKEQNV</sequence>
<proteinExistence type="predicted"/>
<dbReference type="RefSeq" id="XP_014471738.1">
    <property type="nucleotide sequence ID" value="XM_014616252.1"/>
</dbReference>